<protein>
    <submittedName>
        <fullName evidence="1">Uncharacterized protein</fullName>
    </submittedName>
</protein>
<comment type="caution">
    <text evidence="1">The sequence shown here is derived from an EMBL/GenBank/DDBJ whole genome shotgun (WGS) entry which is preliminary data.</text>
</comment>
<proteinExistence type="predicted"/>
<accession>A0A543BAA2</accession>
<reference evidence="1 2" key="1">
    <citation type="submission" date="2019-06" db="EMBL/GenBank/DDBJ databases">
        <title>Sequencing the genomes of 1000 actinobacteria strains.</title>
        <authorList>
            <person name="Klenk H.-P."/>
        </authorList>
    </citation>
    <scope>NUCLEOTIDE SEQUENCE [LARGE SCALE GENOMIC DNA]</scope>
    <source>
        <strain evidence="1 2">DSM 20169</strain>
    </source>
</reference>
<dbReference type="AlphaFoldDB" id="A0A543BAA2"/>
<evidence type="ECO:0000313" key="2">
    <source>
        <dbReference type="Proteomes" id="UP000317209"/>
    </source>
</evidence>
<name>A0A543BAA2_9MICO</name>
<dbReference type="OrthoDB" id="5020006at2"/>
<evidence type="ECO:0000313" key="1">
    <source>
        <dbReference type="EMBL" id="TQL81760.1"/>
    </source>
</evidence>
<dbReference type="RefSeq" id="WP_141873520.1">
    <property type="nucleotide sequence ID" value="NZ_VFOX01000002.1"/>
</dbReference>
<dbReference type="EMBL" id="VFOX01000002">
    <property type="protein sequence ID" value="TQL81760.1"/>
    <property type="molecule type" value="Genomic_DNA"/>
</dbReference>
<dbReference type="Proteomes" id="UP000317209">
    <property type="component" value="Unassembled WGS sequence"/>
</dbReference>
<keyword evidence="2" id="KW-1185">Reference proteome</keyword>
<sequence length="153" mass="16217">MHGSLRTGGPEASAAGSLTLEEAKAGAIDIRDTLAALYPEEDIADIRANATSKALMPCDGEEEFAWPGRTTITVAGAVDKDDALDAVADGWGERAGWTVDRTTSDKGFPRLVLNHDDGTHVNIAYFYDGDELWVDVVSPCFTLPGGLTLGGEY</sequence>
<organism evidence="1 2">
    <name type="scientific">Microbacterium saperdae</name>
    <dbReference type="NCBI Taxonomy" id="69368"/>
    <lineage>
        <taxon>Bacteria</taxon>
        <taxon>Bacillati</taxon>
        <taxon>Actinomycetota</taxon>
        <taxon>Actinomycetes</taxon>
        <taxon>Micrococcales</taxon>
        <taxon>Microbacteriaceae</taxon>
        <taxon>Microbacterium</taxon>
    </lineage>
</organism>
<gene>
    <name evidence="1" type="ORF">FB560_3236</name>
</gene>